<protein>
    <submittedName>
        <fullName evidence="1">Uncharacterized protein</fullName>
    </submittedName>
</protein>
<reference evidence="1" key="2">
    <citation type="journal article" date="2015" name="Data Brief">
        <title>Shoot transcriptome of the giant reed, Arundo donax.</title>
        <authorList>
            <person name="Barrero R.A."/>
            <person name="Guerrero F.D."/>
            <person name="Moolhuijzen P."/>
            <person name="Goolsby J.A."/>
            <person name="Tidwell J."/>
            <person name="Bellgard S.E."/>
            <person name="Bellgard M.I."/>
        </authorList>
    </citation>
    <scope>NUCLEOTIDE SEQUENCE</scope>
    <source>
        <tissue evidence="1">Shoot tissue taken approximately 20 cm above the soil surface</tissue>
    </source>
</reference>
<organism evidence="1">
    <name type="scientific">Arundo donax</name>
    <name type="common">Giant reed</name>
    <name type="synonym">Donax arundinaceus</name>
    <dbReference type="NCBI Taxonomy" id="35708"/>
    <lineage>
        <taxon>Eukaryota</taxon>
        <taxon>Viridiplantae</taxon>
        <taxon>Streptophyta</taxon>
        <taxon>Embryophyta</taxon>
        <taxon>Tracheophyta</taxon>
        <taxon>Spermatophyta</taxon>
        <taxon>Magnoliopsida</taxon>
        <taxon>Liliopsida</taxon>
        <taxon>Poales</taxon>
        <taxon>Poaceae</taxon>
        <taxon>PACMAD clade</taxon>
        <taxon>Arundinoideae</taxon>
        <taxon>Arundineae</taxon>
        <taxon>Arundo</taxon>
    </lineage>
</organism>
<proteinExistence type="predicted"/>
<evidence type="ECO:0000313" key="1">
    <source>
        <dbReference type="EMBL" id="JAD36078.1"/>
    </source>
</evidence>
<dbReference type="EMBL" id="GBRH01261817">
    <property type="protein sequence ID" value="JAD36078.1"/>
    <property type="molecule type" value="Transcribed_RNA"/>
</dbReference>
<reference evidence="1" key="1">
    <citation type="submission" date="2014-09" db="EMBL/GenBank/DDBJ databases">
        <authorList>
            <person name="Magalhaes I.L.F."/>
            <person name="Oliveira U."/>
            <person name="Santos F.R."/>
            <person name="Vidigal T.H.D.A."/>
            <person name="Brescovit A.D."/>
            <person name="Santos A.J."/>
        </authorList>
    </citation>
    <scope>NUCLEOTIDE SEQUENCE</scope>
    <source>
        <tissue evidence="1">Shoot tissue taken approximately 20 cm above the soil surface</tissue>
    </source>
</reference>
<name>A0A0A8ZEJ3_ARUDO</name>
<accession>A0A0A8ZEJ3</accession>
<sequence length="14" mass="1566">MLFRIGRVPGLLHG</sequence>